<protein>
    <recommendedName>
        <fullName evidence="1">HTH marR-type domain-containing protein</fullName>
    </recommendedName>
</protein>
<sequence length="162" mass="17942">MSSAFRAFDESGLSQTEIAAWRGLLDVSGELRSRLSQVFQETAALSEGDFAVLVALAEADHGALRSSELADAIHWERSRLSHHLGRMQQRGLIRREPHPADSRGAVVESTDAGREAMSRAMGPHLRALKELFVDSLTDRQMRDLARLMAAIQRHLDLADDGR</sequence>
<keyword evidence="3" id="KW-1185">Reference proteome</keyword>
<dbReference type="EMBL" id="MVHF01000057">
    <property type="protein sequence ID" value="ORA24403.1"/>
    <property type="molecule type" value="Genomic_DNA"/>
</dbReference>
<proteinExistence type="predicted"/>
<name>A0A1X0A2T6_9MYCO</name>
<dbReference type="PROSITE" id="PS50995">
    <property type="entry name" value="HTH_MARR_2"/>
    <property type="match status" value="1"/>
</dbReference>
<accession>A0A1X0A2T6</accession>
<dbReference type="STRING" id="1927124.BST13_34260"/>
<dbReference type="RefSeq" id="WP_083170149.1">
    <property type="nucleotide sequence ID" value="NZ_MVHF01000057.1"/>
</dbReference>
<dbReference type="InterPro" id="IPR036390">
    <property type="entry name" value="WH_DNA-bd_sf"/>
</dbReference>
<evidence type="ECO:0000313" key="2">
    <source>
        <dbReference type="EMBL" id="ORA24403.1"/>
    </source>
</evidence>
<dbReference type="GO" id="GO:0003700">
    <property type="term" value="F:DNA-binding transcription factor activity"/>
    <property type="evidence" value="ECO:0007669"/>
    <property type="project" value="InterPro"/>
</dbReference>
<comment type="caution">
    <text evidence="2">The sequence shown here is derived from an EMBL/GenBank/DDBJ whole genome shotgun (WGS) entry which is preliminary data.</text>
</comment>
<feature type="domain" description="HTH marR-type" evidence="1">
    <location>
        <begin position="1"/>
        <end position="153"/>
    </location>
</feature>
<evidence type="ECO:0000313" key="3">
    <source>
        <dbReference type="Proteomes" id="UP000192448"/>
    </source>
</evidence>
<dbReference type="PANTHER" id="PTHR33164:SF99">
    <property type="entry name" value="MARR FAMILY REGULATORY PROTEIN"/>
    <property type="match status" value="1"/>
</dbReference>
<organism evidence="2 3">
    <name type="scientific">Mycobacterium aquaticum</name>
    <dbReference type="NCBI Taxonomy" id="1927124"/>
    <lineage>
        <taxon>Bacteria</taxon>
        <taxon>Bacillati</taxon>
        <taxon>Actinomycetota</taxon>
        <taxon>Actinomycetes</taxon>
        <taxon>Mycobacteriales</taxon>
        <taxon>Mycobacteriaceae</taxon>
        <taxon>Mycobacterium</taxon>
    </lineage>
</organism>
<gene>
    <name evidence="2" type="ORF">BST13_34260</name>
</gene>
<dbReference type="AlphaFoldDB" id="A0A1X0A2T6"/>
<dbReference type="PANTHER" id="PTHR33164">
    <property type="entry name" value="TRANSCRIPTIONAL REGULATOR, MARR FAMILY"/>
    <property type="match status" value="1"/>
</dbReference>
<dbReference type="Gene3D" id="1.10.10.10">
    <property type="entry name" value="Winged helix-like DNA-binding domain superfamily/Winged helix DNA-binding domain"/>
    <property type="match status" value="1"/>
</dbReference>
<dbReference type="InterPro" id="IPR036388">
    <property type="entry name" value="WH-like_DNA-bd_sf"/>
</dbReference>
<dbReference type="InterPro" id="IPR039422">
    <property type="entry name" value="MarR/SlyA-like"/>
</dbReference>
<dbReference type="Pfam" id="PF12802">
    <property type="entry name" value="MarR_2"/>
    <property type="match status" value="1"/>
</dbReference>
<dbReference type="SMART" id="SM00347">
    <property type="entry name" value="HTH_MARR"/>
    <property type="match status" value="1"/>
</dbReference>
<reference evidence="2 3" key="1">
    <citation type="submission" date="2017-02" db="EMBL/GenBank/DDBJ databases">
        <title>The new phylogeny of genus Mycobacterium.</title>
        <authorList>
            <person name="Tortoli E."/>
            <person name="Trovato A."/>
            <person name="Cirillo D.M."/>
        </authorList>
    </citation>
    <scope>NUCLEOTIDE SEQUENCE [LARGE SCALE GENOMIC DNA]</scope>
    <source>
        <strain evidence="2 3">RW6</strain>
    </source>
</reference>
<evidence type="ECO:0000259" key="1">
    <source>
        <dbReference type="PROSITE" id="PS50995"/>
    </source>
</evidence>
<dbReference type="GO" id="GO:0006950">
    <property type="term" value="P:response to stress"/>
    <property type="evidence" value="ECO:0007669"/>
    <property type="project" value="TreeGrafter"/>
</dbReference>
<dbReference type="Proteomes" id="UP000192448">
    <property type="component" value="Unassembled WGS sequence"/>
</dbReference>
<dbReference type="SUPFAM" id="SSF46785">
    <property type="entry name" value="Winged helix' DNA-binding domain"/>
    <property type="match status" value="1"/>
</dbReference>
<dbReference type="InterPro" id="IPR000835">
    <property type="entry name" value="HTH_MarR-typ"/>
</dbReference>